<dbReference type="InterPro" id="IPR003651">
    <property type="entry name" value="Endonuclease3_FeS-loop_motif"/>
</dbReference>
<dbReference type="Pfam" id="PF00730">
    <property type="entry name" value="HhH-GPD"/>
    <property type="match status" value="1"/>
</dbReference>
<dbReference type="FunFam" id="1.10.340.30:FF:000003">
    <property type="entry name" value="A/G-specific adenine glycosylase"/>
    <property type="match status" value="1"/>
</dbReference>
<keyword evidence="8" id="KW-0227">DNA damage</keyword>
<evidence type="ECO:0000256" key="5">
    <source>
        <dbReference type="ARBA" id="ARBA00022023"/>
    </source>
</evidence>
<dbReference type="PANTHER" id="PTHR42944">
    <property type="entry name" value="ADENINE DNA GLYCOSYLASE"/>
    <property type="match status" value="1"/>
</dbReference>
<dbReference type="InterPro" id="IPR004036">
    <property type="entry name" value="Endonuclease-III-like_CS2"/>
</dbReference>
<dbReference type="GO" id="GO:0034039">
    <property type="term" value="F:8-oxo-7,8-dihydroguanine DNA N-glycosylase activity"/>
    <property type="evidence" value="ECO:0007669"/>
    <property type="project" value="TreeGrafter"/>
</dbReference>
<dbReference type="GO" id="GO:0051539">
    <property type="term" value="F:4 iron, 4 sulfur cluster binding"/>
    <property type="evidence" value="ECO:0007669"/>
    <property type="project" value="UniProtKB-KW"/>
</dbReference>
<proteinExistence type="inferred from homology"/>
<evidence type="ECO:0000256" key="4">
    <source>
        <dbReference type="ARBA" id="ARBA00012045"/>
    </source>
</evidence>
<dbReference type="GO" id="GO:0035485">
    <property type="term" value="F:adenine/guanine mispair binding"/>
    <property type="evidence" value="ECO:0007669"/>
    <property type="project" value="TreeGrafter"/>
</dbReference>
<dbReference type="Pfam" id="PF00633">
    <property type="entry name" value="HHH"/>
    <property type="match status" value="1"/>
</dbReference>
<name>A0A1H1LRN5_9ACTN</name>
<keyword evidence="7" id="KW-0479">Metal-binding</keyword>
<dbReference type="PROSITE" id="PS01155">
    <property type="entry name" value="ENDONUCLEASE_III_2"/>
    <property type="match status" value="1"/>
</dbReference>
<keyword evidence="9" id="KW-0378">Hydrolase</keyword>
<dbReference type="GO" id="GO:0006298">
    <property type="term" value="P:mismatch repair"/>
    <property type="evidence" value="ECO:0007669"/>
    <property type="project" value="TreeGrafter"/>
</dbReference>
<dbReference type="AlphaFoldDB" id="A0A1H1LRN5"/>
<dbReference type="GO" id="GO:0032357">
    <property type="term" value="F:oxidized purine DNA binding"/>
    <property type="evidence" value="ECO:0007669"/>
    <property type="project" value="TreeGrafter"/>
</dbReference>
<evidence type="ECO:0000256" key="13">
    <source>
        <dbReference type="ARBA" id="ARBA00023295"/>
    </source>
</evidence>
<dbReference type="Gene3D" id="1.10.340.30">
    <property type="entry name" value="Hypothetical protein, domain 2"/>
    <property type="match status" value="1"/>
</dbReference>
<evidence type="ECO:0000256" key="8">
    <source>
        <dbReference type="ARBA" id="ARBA00022763"/>
    </source>
</evidence>
<evidence type="ECO:0000256" key="2">
    <source>
        <dbReference type="ARBA" id="ARBA00001966"/>
    </source>
</evidence>
<comment type="catalytic activity">
    <reaction evidence="1">
        <text>Hydrolyzes free adenine bases from 7,8-dihydro-8-oxoguanine:adenine mismatched double-stranded DNA, leaving an apurinic site.</text>
        <dbReference type="EC" id="3.2.2.31"/>
    </reaction>
</comment>
<evidence type="ECO:0000256" key="7">
    <source>
        <dbReference type="ARBA" id="ARBA00022723"/>
    </source>
</evidence>
<dbReference type="SMART" id="SM00478">
    <property type="entry name" value="ENDO3c"/>
    <property type="match status" value="1"/>
</dbReference>
<gene>
    <name evidence="15" type="ORF">SAMN04488543_0396</name>
</gene>
<keyword evidence="10" id="KW-0408">Iron</keyword>
<dbReference type="InterPro" id="IPR004035">
    <property type="entry name" value="Endouclease-III_FeS-bd_BS"/>
</dbReference>
<keyword evidence="12" id="KW-0234">DNA repair</keyword>
<feature type="domain" description="HhH-GPD" evidence="14">
    <location>
        <begin position="48"/>
        <end position="200"/>
    </location>
</feature>
<dbReference type="InterPro" id="IPR011257">
    <property type="entry name" value="DNA_glycosylase"/>
</dbReference>
<dbReference type="SUPFAM" id="SSF48150">
    <property type="entry name" value="DNA-glycosylase"/>
    <property type="match status" value="1"/>
</dbReference>
<dbReference type="CDD" id="cd00056">
    <property type="entry name" value="ENDO3c"/>
    <property type="match status" value="1"/>
</dbReference>
<dbReference type="Pfam" id="PF10576">
    <property type="entry name" value="EndIII_4Fe-2S"/>
    <property type="match status" value="1"/>
</dbReference>
<evidence type="ECO:0000256" key="1">
    <source>
        <dbReference type="ARBA" id="ARBA00000843"/>
    </source>
</evidence>
<organism evidence="15 16">
    <name type="scientific">Friedmanniella luteola</name>
    <dbReference type="NCBI Taxonomy" id="546871"/>
    <lineage>
        <taxon>Bacteria</taxon>
        <taxon>Bacillati</taxon>
        <taxon>Actinomycetota</taxon>
        <taxon>Actinomycetes</taxon>
        <taxon>Propionibacteriales</taxon>
        <taxon>Nocardioidaceae</taxon>
        <taxon>Friedmanniella</taxon>
    </lineage>
</organism>
<dbReference type="Proteomes" id="UP000199092">
    <property type="component" value="Chromosome I"/>
</dbReference>
<dbReference type="SMART" id="SM00525">
    <property type="entry name" value="FES"/>
    <property type="match status" value="1"/>
</dbReference>
<dbReference type="Gene3D" id="1.10.1670.10">
    <property type="entry name" value="Helix-hairpin-Helix base-excision DNA repair enzymes (C-terminal)"/>
    <property type="match status" value="1"/>
</dbReference>
<keyword evidence="6" id="KW-0004">4Fe-4S</keyword>
<evidence type="ECO:0000313" key="15">
    <source>
        <dbReference type="EMBL" id="SDR76982.1"/>
    </source>
</evidence>
<evidence type="ECO:0000256" key="6">
    <source>
        <dbReference type="ARBA" id="ARBA00022485"/>
    </source>
</evidence>
<evidence type="ECO:0000256" key="9">
    <source>
        <dbReference type="ARBA" id="ARBA00022801"/>
    </source>
</evidence>
<dbReference type="EMBL" id="LT629749">
    <property type="protein sequence ID" value="SDR76982.1"/>
    <property type="molecule type" value="Genomic_DNA"/>
</dbReference>
<keyword evidence="11" id="KW-0411">Iron-sulfur</keyword>
<dbReference type="GO" id="GO:0046872">
    <property type="term" value="F:metal ion binding"/>
    <property type="evidence" value="ECO:0007669"/>
    <property type="project" value="UniProtKB-KW"/>
</dbReference>
<dbReference type="EC" id="3.2.2.31" evidence="4"/>
<evidence type="ECO:0000313" key="16">
    <source>
        <dbReference type="Proteomes" id="UP000199092"/>
    </source>
</evidence>
<dbReference type="PROSITE" id="PS00764">
    <property type="entry name" value="ENDONUCLEASE_III_1"/>
    <property type="match status" value="1"/>
</dbReference>
<dbReference type="PANTHER" id="PTHR42944:SF1">
    <property type="entry name" value="ADENINE DNA GLYCOSYLASE"/>
    <property type="match status" value="1"/>
</dbReference>
<dbReference type="GO" id="GO:0006284">
    <property type="term" value="P:base-excision repair"/>
    <property type="evidence" value="ECO:0007669"/>
    <property type="project" value="InterPro"/>
</dbReference>
<comment type="cofactor">
    <cofactor evidence="2">
        <name>[4Fe-4S] cluster</name>
        <dbReference type="ChEBI" id="CHEBI:49883"/>
    </cofactor>
</comment>
<evidence type="ECO:0000259" key="14">
    <source>
        <dbReference type="SMART" id="SM00478"/>
    </source>
</evidence>
<dbReference type="STRING" id="546871.SAMN04488543_0396"/>
<protein>
    <recommendedName>
        <fullName evidence="5">Adenine DNA glycosylase</fullName>
        <ecNumber evidence="4">3.2.2.31</ecNumber>
    </recommendedName>
</protein>
<dbReference type="GO" id="GO:0000701">
    <property type="term" value="F:purine-specific mismatch base pair DNA N-glycosylase activity"/>
    <property type="evidence" value="ECO:0007669"/>
    <property type="project" value="UniProtKB-EC"/>
</dbReference>
<dbReference type="InterPro" id="IPR044298">
    <property type="entry name" value="MIG/MutY"/>
</dbReference>
<evidence type="ECO:0000256" key="11">
    <source>
        <dbReference type="ARBA" id="ARBA00023014"/>
    </source>
</evidence>
<accession>A0A1H1LRN5</accession>
<dbReference type="InterPro" id="IPR003265">
    <property type="entry name" value="HhH-GPD_domain"/>
</dbReference>
<sequence>MAAVTVDPATRHATVVERVLDWYAVHARDLPWRRPEATPWQVVVSEFMLQQTPVERVREPWRVWVERWPSPAALAAAPSGEAVRAWGRLGYPRRALRLHRAAVAITKEHDGQVPADRETLLRLPGIGAYTAAAIASFAFGRREVVLDTNVRRVLARVDGGVAFPAASQTVAEVAAATAFVPDEPERAARWAVAVMELGALVCVARSPRCDACPVQDLCAWRAAGHPAWDGPPRKGQSYDGTDRQCRGALLAVLRSSDEPVALGELAAAWPDEAQRTRCLASLVADGLVVAPTAEHVALPG</sequence>
<keyword evidence="16" id="KW-1185">Reference proteome</keyword>
<keyword evidence="13" id="KW-0326">Glycosidase</keyword>
<evidence type="ECO:0000256" key="10">
    <source>
        <dbReference type="ARBA" id="ARBA00023004"/>
    </source>
</evidence>
<evidence type="ECO:0000256" key="3">
    <source>
        <dbReference type="ARBA" id="ARBA00008343"/>
    </source>
</evidence>
<evidence type="ECO:0000256" key="12">
    <source>
        <dbReference type="ARBA" id="ARBA00023204"/>
    </source>
</evidence>
<dbReference type="InterPro" id="IPR023170">
    <property type="entry name" value="HhH_base_excis_C"/>
</dbReference>
<reference evidence="15 16" key="1">
    <citation type="submission" date="2016-10" db="EMBL/GenBank/DDBJ databases">
        <authorList>
            <person name="de Groot N.N."/>
        </authorList>
    </citation>
    <scope>NUCLEOTIDE SEQUENCE [LARGE SCALE GENOMIC DNA]</scope>
    <source>
        <strain evidence="15 16">DSM 21741</strain>
    </source>
</reference>
<dbReference type="InterPro" id="IPR000445">
    <property type="entry name" value="HhH_motif"/>
</dbReference>
<comment type="similarity">
    <text evidence="3">Belongs to the Nth/MutY family.</text>
</comment>